<feature type="non-terminal residue" evidence="2">
    <location>
        <position position="263"/>
    </location>
</feature>
<dbReference type="Proteomes" id="UP000789901">
    <property type="component" value="Unassembled WGS sequence"/>
</dbReference>
<evidence type="ECO:0000313" key="2">
    <source>
        <dbReference type="EMBL" id="CAG8829582.1"/>
    </source>
</evidence>
<feature type="compositionally biased region" description="Basic and acidic residues" evidence="1">
    <location>
        <begin position="10"/>
        <end position="34"/>
    </location>
</feature>
<protein>
    <submittedName>
        <fullName evidence="2">37660_t:CDS:1</fullName>
    </submittedName>
</protein>
<proteinExistence type="predicted"/>
<evidence type="ECO:0000256" key="1">
    <source>
        <dbReference type="SAM" id="MobiDB-lite"/>
    </source>
</evidence>
<feature type="region of interest" description="Disordered" evidence="1">
    <location>
        <begin position="1"/>
        <end position="44"/>
    </location>
</feature>
<organism evidence="2 3">
    <name type="scientific">Gigaspora margarita</name>
    <dbReference type="NCBI Taxonomy" id="4874"/>
    <lineage>
        <taxon>Eukaryota</taxon>
        <taxon>Fungi</taxon>
        <taxon>Fungi incertae sedis</taxon>
        <taxon>Mucoromycota</taxon>
        <taxon>Glomeromycotina</taxon>
        <taxon>Glomeromycetes</taxon>
        <taxon>Diversisporales</taxon>
        <taxon>Gigasporaceae</taxon>
        <taxon>Gigaspora</taxon>
    </lineage>
</organism>
<comment type="caution">
    <text evidence="2">The sequence shown here is derived from an EMBL/GenBank/DDBJ whole genome shotgun (WGS) entry which is preliminary data.</text>
</comment>
<dbReference type="EMBL" id="CAJVQB010041513">
    <property type="protein sequence ID" value="CAG8829582.1"/>
    <property type="molecule type" value="Genomic_DNA"/>
</dbReference>
<keyword evidence="3" id="KW-1185">Reference proteome</keyword>
<accession>A0ABN7WEV1</accession>
<gene>
    <name evidence="2" type="ORF">GMARGA_LOCUS30025</name>
</gene>
<evidence type="ECO:0000313" key="3">
    <source>
        <dbReference type="Proteomes" id="UP000789901"/>
    </source>
</evidence>
<name>A0ABN7WEV1_GIGMA</name>
<sequence length="263" mass="30591">MEGVEINTSESEHKENSSKEKFDKEKAEFEKTNEKCMSNEGNIVPQDLQILKTTPNNNNRAERKPMTGLRKMKNTENARVGQAKNIKKSLRLKRRIIKHEELAVINRKKKRRKSEELQNNSGQVRDCTRDDIWMKLKKLERTIKGLQSTANLKFLVQNKNTETDAAQHNMDEEINLFLEEQKNIFRTTLRVNSSQLQNTKEDTRAHNSSTLKINRICKGKNKEIIAESSKKVLSKEDWSMKKDLIYKKNGSLLVDQIKASKHL</sequence>
<reference evidence="2 3" key="1">
    <citation type="submission" date="2021-06" db="EMBL/GenBank/DDBJ databases">
        <authorList>
            <person name="Kallberg Y."/>
            <person name="Tangrot J."/>
            <person name="Rosling A."/>
        </authorList>
    </citation>
    <scope>NUCLEOTIDE SEQUENCE [LARGE SCALE GENOMIC DNA]</scope>
    <source>
        <strain evidence="2 3">120-4 pot B 10/14</strain>
    </source>
</reference>